<proteinExistence type="predicted"/>
<reference evidence="1 2" key="1">
    <citation type="submission" date="2024-01" db="EMBL/GenBank/DDBJ databases">
        <title>Genomic insights into the taxonomy and metabolism of the cyanobacterium Pannus brasiliensis CCIBt3594.</title>
        <authorList>
            <person name="Machado M."/>
            <person name="Botero N.B."/>
            <person name="Andreote A.P.D."/>
            <person name="Feitosa A.M.T."/>
            <person name="Popin R."/>
            <person name="Sivonen K."/>
            <person name="Fiore M.F."/>
        </authorList>
    </citation>
    <scope>NUCLEOTIDE SEQUENCE [LARGE SCALE GENOMIC DNA]</scope>
    <source>
        <strain evidence="1 2">CCIBt3594</strain>
    </source>
</reference>
<evidence type="ECO:0008006" key="3">
    <source>
        <dbReference type="Google" id="ProtNLM"/>
    </source>
</evidence>
<protein>
    <recommendedName>
        <fullName evidence="3">Antitoxin</fullName>
    </recommendedName>
</protein>
<name>A0AAW9QQG5_9CHRO</name>
<dbReference type="Proteomes" id="UP001328733">
    <property type="component" value="Unassembled WGS sequence"/>
</dbReference>
<evidence type="ECO:0000313" key="2">
    <source>
        <dbReference type="Proteomes" id="UP001328733"/>
    </source>
</evidence>
<sequence length="59" mass="6642">MSELHQKIDAGVKQAIARAIERHRQLGESIAISENGKVTIVPADRIPELFTENYRTEPL</sequence>
<gene>
    <name evidence="1" type="ORF">V0288_18610</name>
</gene>
<accession>A0AAW9QQG5</accession>
<evidence type="ECO:0000313" key="1">
    <source>
        <dbReference type="EMBL" id="MEG3439145.1"/>
    </source>
</evidence>
<organism evidence="1 2">
    <name type="scientific">Pannus brasiliensis CCIBt3594</name>
    <dbReference type="NCBI Taxonomy" id="1427578"/>
    <lineage>
        <taxon>Bacteria</taxon>
        <taxon>Bacillati</taxon>
        <taxon>Cyanobacteriota</taxon>
        <taxon>Cyanophyceae</taxon>
        <taxon>Oscillatoriophycideae</taxon>
        <taxon>Chroococcales</taxon>
        <taxon>Microcystaceae</taxon>
        <taxon>Pannus</taxon>
    </lineage>
</organism>
<comment type="caution">
    <text evidence="1">The sequence shown here is derived from an EMBL/GenBank/DDBJ whole genome shotgun (WGS) entry which is preliminary data.</text>
</comment>
<keyword evidence="2" id="KW-1185">Reference proteome</keyword>
<dbReference type="EMBL" id="JBAFSM010000041">
    <property type="protein sequence ID" value="MEG3439145.1"/>
    <property type="molecule type" value="Genomic_DNA"/>
</dbReference>
<dbReference type="AlphaFoldDB" id="A0AAW9QQG5"/>